<dbReference type="AlphaFoldDB" id="A0A9Q3CCH1"/>
<sequence length="360" mass="38887">MPTFSLARTLKSIQNLVDQQEWYAAHQKYRTSAARLLKSTESSSLQDAISLLFEGSRLLLERGQTGSGTDLGLMLIRDVYVAKKVPYGPEEKNKLLNLIALVGPSNNWRKTLIDAAIAWSADAGECPTGDSALHLAVGETLFKENQLPSAVVHLLSACSRDAAKVLSSVMWTWSKEDKSCLDGSALGRYAAMGVLGYLELGSIVAARTFLDDFLSKTIAAHPQLWHSELPSSCNNGTIQVFKVPSLNFLQLLTLCCQVGPGNLPNGSTPSPNYTGPTVGKASYQAMIGRYSRLEGWVSLPPIKEIFNNLGEMYFGIRQQRSGNNMLNDLMGSLFSSGPRPPSSRGGKIEASSGISSPGLD</sequence>
<dbReference type="Gene3D" id="1.25.40.10">
    <property type="entry name" value="Tetratricopeptide repeat domain"/>
    <property type="match status" value="1"/>
</dbReference>
<dbReference type="PANTHER" id="PTHR12875:SF0">
    <property type="entry name" value="GOLGI TO ER TRAFFIC PROTEIN 4 HOMOLOG"/>
    <property type="match status" value="1"/>
</dbReference>
<evidence type="ECO:0000256" key="1">
    <source>
        <dbReference type="ARBA" id="ARBA00005351"/>
    </source>
</evidence>
<evidence type="ECO:0000256" key="2">
    <source>
        <dbReference type="SAM" id="MobiDB-lite"/>
    </source>
</evidence>
<dbReference type="GO" id="GO:0045048">
    <property type="term" value="P:protein insertion into ER membrane"/>
    <property type="evidence" value="ECO:0007669"/>
    <property type="project" value="InterPro"/>
</dbReference>
<dbReference type="PANTHER" id="PTHR12875">
    <property type="entry name" value="GOLGI TO ER TRAFFIC PROTEIN 4 HOMOLOG"/>
    <property type="match status" value="1"/>
</dbReference>
<evidence type="ECO:0000313" key="4">
    <source>
        <dbReference type="Proteomes" id="UP000765509"/>
    </source>
</evidence>
<keyword evidence="4" id="KW-1185">Reference proteome</keyword>
<evidence type="ECO:0000313" key="3">
    <source>
        <dbReference type="EMBL" id="MBW0482654.1"/>
    </source>
</evidence>
<dbReference type="Pfam" id="PF04190">
    <property type="entry name" value="GET4"/>
    <property type="match status" value="1"/>
</dbReference>
<dbReference type="EMBL" id="AVOT02006879">
    <property type="protein sequence ID" value="MBW0482654.1"/>
    <property type="molecule type" value="Genomic_DNA"/>
</dbReference>
<dbReference type="InterPro" id="IPR011990">
    <property type="entry name" value="TPR-like_helical_dom_sf"/>
</dbReference>
<comment type="caution">
    <text evidence="3">The sequence shown here is derived from an EMBL/GenBank/DDBJ whole genome shotgun (WGS) entry which is preliminary data.</text>
</comment>
<dbReference type="OrthoDB" id="10252405at2759"/>
<feature type="region of interest" description="Disordered" evidence="2">
    <location>
        <begin position="328"/>
        <end position="360"/>
    </location>
</feature>
<reference evidence="3" key="1">
    <citation type="submission" date="2021-03" db="EMBL/GenBank/DDBJ databases">
        <title>Draft genome sequence of rust myrtle Austropuccinia psidii MF-1, a brazilian biotype.</title>
        <authorList>
            <person name="Quecine M.C."/>
            <person name="Pachon D.M.R."/>
            <person name="Bonatelli M.L."/>
            <person name="Correr F.H."/>
            <person name="Franceschini L.M."/>
            <person name="Leite T.F."/>
            <person name="Margarido G.R.A."/>
            <person name="Almeida C.A."/>
            <person name="Ferrarezi J.A."/>
            <person name="Labate C.A."/>
        </authorList>
    </citation>
    <scope>NUCLEOTIDE SEQUENCE</scope>
    <source>
        <strain evidence="3">MF-1</strain>
    </source>
</reference>
<organism evidence="3 4">
    <name type="scientific">Austropuccinia psidii MF-1</name>
    <dbReference type="NCBI Taxonomy" id="1389203"/>
    <lineage>
        <taxon>Eukaryota</taxon>
        <taxon>Fungi</taxon>
        <taxon>Dikarya</taxon>
        <taxon>Basidiomycota</taxon>
        <taxon>Pucciniomycotina</taxon>
        <taxon>Pucciniomycetes</taxon>
        <taxon>Pucciniales</taxon>
        <taxon>Sphaerophragmiaceae</taxon>
        <taxon>Austropuccinia</taxon>
    </lineage>
</organism>
<dbReference type="Proteomes" id="UP000765509">
    <property type="component" value="Unassembled WGS sequence"/>
</dbReference>
<gene>
    <name evidence="3" type="ORF">O181_022369</name>
</gene>
<accession>A0A9Q3CCH1</accession>
<proteinExistence type="inferred from homology"/>
<name>A0A9Q3CCH1_9BASI</name>
<dbReference type="GO" id="GO:0005829">
    <property type="term" value="C:cytosol"/>
    <property type="evidence" value="ECO:0007669"/>
    <property type="project" value="TreeGrafter"/>
</dbReference>
<protein>
    <submittedName>
        <fullName evidence="3">Uncharacterized protein</fullName>
    </submittedName>
</protein>
<dbReference type="InterPro" id="IPR007317">
    <property type="entry name" value="GET4"/>
</dbReference>
<comment type="similarity">
    <text evidence="1">Belongs to the GET4 family.</text>
</comment>